<evidence type="ECO:0000256" key="4">
    <source>
        <dbReference type="ARBA" id="ARBA00022679"/>
    </source>
</evidence>
<dbReference type="InterPro" id="IPR020590">
    <property type="entry name" value="Guanylate_kinase_CS"/>
</dbReference>
<evidence type="ECO:0000256" key="1">
    <source>
        <dbReference type="ARBA" id="ARBA00005790"/>
    </source>
</evidence>
<dbReference type="InterPro" id="IPR008144">
    <property type="entry name" value="Guanylate_kin-like_dom"/>
</dbReference>
<dbReference type="PROSITE" id="PS00856">
    <property type="entry name" value="GUANYLATE_KINASE_1"/>
    <property type="match status" value="1"/>
</dbReference>
<dbReference type="PANTHER" id="PTHR23117">
    <property type="entry name" value="GUANYLATE KINASE-RELATED"/>
    <property type="match status" value="1"/>
</dbReference>
<gene>
    <name evidence="7" type="ORF">A3C96_03690</name>
</gene>
<dbReference type="GO" id="GO:0004385">
    <property type="term" value="F:GMP kinase activity"/>
    <property type="evidence" value="ECO:0007669"/>
    <property type="project" value="UniProtKB-EC"/>
</dbReference>
<evidence type="ECO:0000256" key="2">
    <source>
        <dbReference type="ARBA" id="ARBA00012961"/>
    </source>
</evidence>
<dbReference type="EC" id="2.7.4.8" evidence="2"/>
<evidence type="ECO:0000259" key="6">
    <source>
        <dbReference type="PROSITE" id="PS50052"/>
    </source>
</evidence>
<evidence type="ECO:0000256" key="5">
    <source>
        <dbReference type="ARBA" id="ARBA00030128"/>
    </source>
</evidence>
<comment type="caution">
    <text evidence="7">The sequence shown here is derived from an EMBL/GenBank/DDBJ whole genome shotgun (WGS) entry which is preliminary data.</text>
</comment>
<dbReference type="SMART" id="SM00072">
    <property type="entry name" value="GuKc"/>
    <property type="match status" value="1"/>
</dbReference>
<name>A0A1F7U347_9BACT</name>
<dbReference type="CDD" id="cd00071">
    <property type="entry name" value="GMPK"/>
    <property type="match status" value="1"/>
</dbReference>
<dbReference type="InterPro" id="IPR027417">
    <property type="entry name" value="P-loop_NTPase"/>
</dbReference>
<dbReference type="PROSITE" id="PS50052">
    <property type="entry name" value="GUANYLATE_KINASE_2"/>
    <property type="match status" value="1"/>
</dbReference>
<accession>A0A1F7U347</accession>
<dbReference type="EMBL" id="MGEA01000087">
    <property type="protein sequence ID" value="OGL72693.1"/>
    <property type="molecule type" value="Genomic_DNA"/>
</dbReference>
<protein>
    <recommendedName>
        <fullName evidence="3">Guanylate kinase</fullName>
        <ecNumber evidence="2">2.7.4.8</ecNumber>
    </recommendedName>
    <alternativeName>
        <fullName evidence="5">GMP kinase</fullName>
    </alternativeName>
</protein>
<dbReference type="Gene3D" id="3.40.50.300">
    <property type="entry name" value="P-loop containing nucleotide triphosphate hydrolases"/>
    <property type="match status" value="1"/>
</dbReference>
<dbReference type="GO" id="GO:0005829">
    <property type="term" value="C:cytosol"/>
    <property type="evidence" value="ECO:0007669"/>
    <property type="project" value="TreeGrafter"/>
</dbReference>
<dbReference type="Pfam" id="PF00625">
    <property type="entry name" value="Guanylate_kin"/>
    <property type="match status" value="1"/>
</dbReference>
<dbReference type="InterPro" id="IPR008145">
    <property type="entry name" value="GK/Ca_channel_bsu"/>
</dbReference>
<feature type="domain" description="Guanylate kinase-like" evidence="6">
    <location>
        <begin position="3"/>
        <end position="186"/>
    </location>
</feature>
<dbReference type="AlphaFoldDB" id="A0A1F7U347"/>
<dbReference type="SUPFAM" id="SSF52540">
    <property type="entry name" value="P-loop containing nucleoside triphosphate hydrolases"/>
    <property type="match status" value="1"/>
</dbReference>
<reference evidence="7 8" key="1">
    <citation type="journal article" date="2016" name="Nat. Commun.">
        <title>Thousands of microbial genomes shed light on interconnected biogeochemical processes in an aquifer system.</title>
        <authorList>
            <person name="Anantharaman K."/>
            <person name="Brown C.T."/>
            <person name="Hug L.A."/>
            <person name="Sharon I."/>
            <person name="Castelle C.J."/>
            <person name="Probst A.J."/>
            <person name="Thomas B.C."/>
            <person name="Singh A."/>
            <person name="Wilkins M.J."/>
            <person name="Karaoz U."/>
            <person name="Brodie E.L."/>
            <person name="Williams K.H."/>
            <person name="Hubbard S.S."/>
            <person name="Banfield J.F."/>
        </authorList>
    </citation>
    <scope>NUCLEOTIDE SEQUENCE [LARGE SCALE GENOMIC DNA]</scope>
</reference>
<dbReference type="FunFam" id="3.30.63.10:FF:000002">
    <property type="entry name" value="Guanylate kinase 1"/>
    <property type="match status" value="1"/>
</dbReference>
<keyword evidence="4" id="KW-0808">Transferase</keyword>
<organism evidence="7 8">
    <name type="scientific">Candidatus Uhrbacteria bacterium RIFCSPHIGHO2_02_FULL_60_10</name>
    <dbReference type="NCBI Taxonomy" id="1802392"/>
    <lineage>
        <taxon>Bacteria</taxon>
        <taxon>Candidatus Uhriibacteriota</taxon>
    </lineage>
</organism>
<evidence type="ECO:0000313" key="8">
    <source>
        <dbReference type="Proteomes" id="UP000177088"/>
    </source>
</evidence>
<evidence type="ECO:0000313" key="7">
    <source>
        <dbReference type="EMBL" id="OGL72693.1"/>
    </source>
</evidence>
<dbReference type="Proteomes" id="UP000177088">
    <property type="component" value="Unassembled WGS sequence"/>
</dbReference>
<evidence type="ECO:0000256" key="3">
    <source>
        <dbReference type="ARBA" id="ARBA00016296"/>
    </source>
</evidence>
<comment type="similarity">
    <text evidence="1">Belongs to the guanylate kinase family.</text>
</comment>
<sequence length="192" mass="21626">MPGIPIVFCGPSGVGKSTLADEILRRLPDFGRLITVTTRAPRVGETDGRDYHFVTPEEFDRRLSVGEFLESVDYCGQRYGTWRPALEDQLQRHRAVLCVLELHGALILKQVMPATRLVFIDTADADLRGRLERRPGFTAETVAVRMAAVAEKRQLFQANEELFSLHIDNRDGDLANTVDLLEIFVRVTAFVK</sequence>
<dbReference type="SMART" id="SM00382">
    <property type="entry name" value="AAA"/>
    <property type="match status" value="1"/>
</dbReference>
<proteinExistence type="inferred from homology"/>
<dbReference type="PANTHER" id="PTHR23117:SF18">
    <property type="entry name" value="LEUCINE-RICH REPEAT AND GUANYLATE KINASE DOMAIN-CONTAINING PROTEIN"/>
    <property type="match status" value="1"/>
</dbReference>
<dbReference type="InterPro" id="IPR003593">
    <property type="entry name" value="AAA+_ATPase"/>
</dbReference>